<dbReference type="GO" id="GO:0005886">
    <property type="term" value="C:plasma membrane"/>
    <property type="evidence" value="ECO:0007669"/>
    <property type="project" value="UniProtKB-SubCell"/>
</dbReference>
<dbReference type="RefSeq" id="WP_138563879.1">
    <property type="nucleotide sequence ID" value="NZ_CP040602.1"/>
</dbReference>
<dbReference type="InterPro" id="IPR002898">
    <property type="entry name" value="MotA_ExbB_proton_chnl"/>
</dbReference>
<dbReference type="OrthoDB" id="9806929at2"/>
<evidence type="ECO:0000256" key="7">
    <source>
        <dbReference type="ARBA" id="ARBA00022989"/>
    </source>
</evidence>
<dbReference type="EMBL" id="CP040602">
    <property type="protein sequence ID" value="QCU89481.1"/>
    <property type="molecule type" value="Genomic_DNA"/>
</dbReference>
<dbReference type="GO" id="GO:0006935">
    <property type="term" value="P:chemotaxis"/>
    <property type="evidence" value="ECO:0007669"/>
    <property type="project" value="InterPro"/>
</dbReference>
<feature type="domain" description="MotA/TolQ/ExbB proton channel" evidence="10">
    <location>
        <begin position="104"/>
        <end position="236"/>
    </location>
</feature>
<dbReference type="PROSITE" id="PS01307">
    <property type="entry name" value="MOTA"/>
    <property type="match status" value="1"/>
</dbReference>
<keyword evidence="11" id="KW-0966">Cell projection</keyword>
<keyword evidence="12" id="KW-1185">Reference proteome</keyword>
<keyword evidence="11" id="KW-0969">Cilium</keyword>
<keyword evidence="5 9" id="KW-0812">Transmembrane</keyword>
<dbReference type="GO" id="GO:0071978">
    <property type="term" value="P:bacterial-type flagellum-dependent swarming motility"/>
    <property type="evidence" value="ECO:0007669"/>
    <property type="project" value="InterPro"/>
</dbReference>
<dbReference type="AlphaFoldDB" id="A0A4P9K467"/>
<keyword evidence="11" id="KW-0282">Flagellum</keyword>
<gene>
    <name evidence="11" type="ORF">FE785_01935</name>
</gene>
<feature type="transmembrane region" description="Helical" evidence="9">
    <location>
        <begin position="30"/>
        <end position="54"/>
    </location>
</feature>
<comment type="similarity">
    <text evidence="2">Belongs to the MotA family.</text>
</comment>
<keyword evidence="3" id="KW-0813">Transport</keyword>
<comment type="subcellular location">
    <subcellularLocation>
        <location evidence="1">Cell membrane</location>
        <topology evidence="1">Multi-pass membrane protein</topology>
    </subcellularLocation>
</comment>
<reference evidence="11 12" key="1">
    <citation type="submission" date="2019-05" db="EMBL/GenBank/DDBJ databases">
        <title>Thiomicrorhabdus sediminis sp. nov, a novel sulfur-oxidizing bacterium isolated from coastal sediment.</title>
        <authorList>
            <person name="Liu X."/>
        </authorList>
    </citation>
    <scope>NUCLEOTIDE SEQUENCE [LARGE SCALE GENOMIC DNA]</scope>
    <source>
        <strain evidence="11 12">G1</strain>
    </source>
</reference>
<organism evidence="11 12">
    <name type="scientific">Thiomicrorhabdus sediminis</name>
    <dbReference type="NCBI Taxonomy" id="2580412"/>
    <lineage>
        <taxon>Bacteria</taxon>
        <taxon>Pseudomonadati</taxon>
        <taxon>Pseudomonadota</taxon>
        <taxon>Gammaproteobacteria</taxon>
        <taxon>Thiotrichales</taxon>
        <taxon>Piscirickettsiaceae</taxon>
        <taxon>Thiomicrorhabdus</taxon>
    </lineage>
</organism>
<dbReference type="InterPro" id="IPR000540">
    <property type="entry name" value="Flag_MotA_CS"/>
</dbReference>
<dbReference type="Pfam" id="PF01618">
    <property type="entry name" value="MotA_ExbB"/>
    <property type="match status" value="1"/>
</dbReference>
<evidence type="ECO:0000256" key="6">
    <source>
        <dbReference type="ARBA" id="ARBA00022779"/>
    </source>
</evidence>
<evidence type="ECO:0000259" key="10">
    <source>
        <dbReference type="Pfam" id="PF01618"/>
    </source>
</evidence>
<evidence type="ECO:0000256" key="8">
    <source>
        <dbReference type="ARBA" id="ARBA00023136"/>
    </source>
</evidence>
<keyword evidence="6" id="KW-0283">Flagellar rotation</keyword>
<evidence type="ECO:0000256" key="2">
    <source>
        <dbReference type="ARBA" id="ARBA00008038"/>
    </source>
</evidence>
<name>A0A4P9K467_9GAMM</name>
<evidence type="ECO:0000256" key="4">
    <source>
        <dbReference type="ARBA" id="ARBA00022475"/>
    </source>
</evidence>
<evidence type="ECO:0000256" key="9">
    <source>
        <dbReference type="SAM" id="Phobius"/>
    </source>
</evidence>
<keyword evidence="7 9" id="KW-1133">Transmembrane helix</keyword>
<evidence type="ECO:0000256" key="3">
    <source>
        <dbReference type="ARBA" id="ARBA00022448"/>
    </source>
</evidence>
<protein>
    <submittedName>
        <fullName evidence="11">Flagellar motor protein MotA</fullName>
    </submittedName>
</protein>
<dbReference type="InterPro" id="IPR047055">
    <property type="entry name" value="MotA-like"/>
</dbReference>
<accession>A0A4P9K467</accession>
<evidence type="ECO:0000256" key="1">
    <source>
        <dbReference type="ARBA" id="ARBA00004651"/>
    </source>
</evidence>
<sequence>MSKFATLLGIIIGLIILSLSMIDYQQGQFIYAFLNWQGLALVLGGTFAAVLINYPLRQVGCIFRGFFKVIGSEPASYVDIIEEMVHLSHLSKQKGLLAVENQIDSLDDEFMRFALTETLVYNDLGMLKQSLQNRLINMRLRHYSCQEVYGNMASYAPAFGMMGTVMGLIIMMTNQVGGAGLPYGGEQTQDMLAGLLNGMGLALVTTFYGVLFSNLVFLPIAGKLRVLTDAEVMRNEMIIEGVLGLKKSEPTLLLKERLMAFVNRKTQQKLENLR</sequence>
<keyword evidence="8 9" id="KW-0472">Membrane</keyword>
<feature type="transmembrane region" description="Helical" evidence="9">
    <location>
        <begin position="148"/>
        <end position="172"/>
    </location>
</feature>
<dbReference type="KEGG" id="thig:FE785_01935"/>
<evidence type="ECO:0000313" key="12">
    <source>
        <dbReference type="Proteomes" id="UP000304864"/>
    </source>
</evidence>
<dbReference type="Proteomes" id="UP000304864">
    <property type="component" value="Chromosome"/>
</dbReference>
<evidence type="ECO:0000313" key="11">
    <source>
        <dbReference type="EMBL" id="QCU89481.1"/>
    </source>
</evidence>
<evidence type="ECO:0000256" key="5">
    <source>
        <dbReference type="ARBA" id="ARBA00022692"/>
    </source>
</evidence>
<dbReference type="PANTHER" id="PTHR30433">
    <property type="entry name" value="CHEMOTAXIS PROTEIN MOTA"/>
    <property type="match status" value="1"/>
</dbReference>
<keyword evidence="4" id="KW-1003">Cell membrane</keyword>
<proteinExistence type="inferred from homology"/>
<feature type="transmembrane region" description="Helical" evidence="9">
    <location>
        <begin position="192"/>
        <end position="217"/>
    </location>
</feature>